<dbReference type="EMBL" id="BK015898">
    <property type="protein sequence ID" value="DAD72442.1"/>
    <property type="molecule type" value="Genomic_DNA"/>
</dbReference>
<sequence>MVNTEEIVERTFYICLLTTALKRKLTLNPDDYLPLSLENEKRFKEDSEALKKFIPIFGVGNNQVKGAKTCPRITIELQGFYNGDIGVNKYIIGDKLENGNYQASEFPYETKDITLDIHLVANTQQDMRLLHSIMYEALPSRGYVRPYYNDLEEWEDGKVAPTGNLYIEIGNYYDHPDESHGLLEKVYQYICKDGILPEKLAGEGELVPITDISVLLGTVEKKENDLLQLQVNKDNTSGY</sequence>
<evidence type="ECO:0000313" key="1">
    <source>
        <dbReference type="EMBL" id="DAD72442.1"/>
    </source>
</evidence>
<name>A0A8S5LR80_9CAUD</name>
<reference evidence="1" key="1">
    <citation type="journal article" date="2021" name="Proc. Natl. Acad. Sci. U.S.A.">
        <title>A Catalog of Tens of Thousands of Viruses from Human Metagenomes Reveals Hidden Associations with Chronic Diseases.</title>
        <authorList>
            <person name="Tisza M.J."/>
            <person name="Buck C.B."/>
        </authorList>
    </citation>
    <scope>NUCLEOTIDE SEQUENCE</scope>
    <source>
        <strain evidence="1">CtfJc17</strain>
    </source>
</reference>
<organism evidence="1">
    <name type="scientific">Myoviridae sp. ctfJc17</name>
    <dbReference type="NCBI Taxonomy" id="2827612"/>
    <lineage>
        <taxon>Viruses</taxon>
        <taxon>Duplodnaviria</taxon>
        <taxon>Heunggongvirae</taxon>
        <taxon>Uroviricota</taxon>
        <taxon>Caudoviricetes</taxon>
    </lineage>
</organism>
<proteinExistence type="predicted"/>
<accession>A0A8S5LR80</accession>
<protein>
    <submittedName>
        <fullName evidence="1">Uncharacterized protein</fullName>
    </submittedName>
</protein>